<dbReference type="InterPro" id="IPR050107">
    <property type="entry name" value="ABC_carbohydrate_import_ATPase"/>
</dbReference>
<dbReference type="SUPFAM" id="SSF52540">
    <property type="entry name" value="P-loop containing nucleoside triphosphate hydrolases"/>
    <property type="match status" value="1"/>
</dbReference>
<evidence type="ECO:0000256" key="3">
    <source>
        <dbReference type="ARBA" id="ARBA00022741"/>
    </source>
</evidence>
<dbReference type="GO" id="GO:0005524">
    <property type="term" value="F:ATP binding"/>
    <property type="evidence" value="ECO:0007669"/>
    <property type="project" value="UniProtKB-KW"/>
</dbReference>
<gene>
    <name evidence="7" type="ORF">JCM21714_4231</name>
</gene>
<protein>
    <submittedName>
        <fullName evidence="7">Inositol transport system ATP-binding protein</fullName>
    </submittedName>
</protein>
<keyword evidence="1" id="KW-0813">Transport</keyword>
<keyword evidence="4 7" id="KW-0067">ATP-binding</keyword>
<keyword evidence="3" id="KW-0547">Nucleotide-binding</keyword>
<reference evidence="7 8" key="1">
    <citation type="journal article" date="2014" name="Genome Announc.">
        <title>Draft Genome Sequence of the Boron-Tolerant and Moderately Halotolerant Bacterium Gracilibacillus boraciitolerans JCM 21714T.</title>
        <authorList>
            <person name="Ahmed I."/>
            <person name="Oshima K."/>
            <person name="Suda W."/>
            <person name="Kitamura K."/>
            <person name="Iida T."/>
            <person name="Ohmori Y."/>
            <person name="Fujiwara T."/>
            <person name="Hattori M."/>
            <person name="Ohkuma M."/>
        </authorList>
    </citation>
    <scope>NUCLEOTIDE SEQUENCE [LARGE SCALE GENOMIC DNA]</scope>
    <source>
        <strain evidence="7 8">JCM 21714</strain>
    </source>
</reference>
<keyword evidence="8" id="KW-1185">Reference proteome</keyword>
<evidence type="ECO:0000313" key="8">
    <source>
        <dbReference type="Proteomes" id="UP000019102"/>
    </source>
</evidence>
<dbReference type="eggNOG" id="COG1129">
    <property type="taxonomic scope" value="Bacteria"/>
</dbReference>
<dbReference type="Proteomes" id="UP000019102">
    <property type="component" value="Unassembled WGS sequence"/>
</dbReference>
<dbReference type="EMBL" id="BAVS01000037">
    <property type="protein sequence ID" value="GAE95028.1"/>
    <property type="molecule type" value="Genomic_DNA"/>
</dbReference>
<organism evidence="7 8">
    <name type="scientific">Gracilibacillus boraciitolerans JCM 21714</name>
    <dbReference type="NCBI Taxonomy" id="1298598"/>
    <lineage>
        <taxon>Bacteria</taxon>
        <taxon>Bacillati</taxon>
        <taxon>Bacillota</taxon>
        <taxon>Bacilli</taxon>
        <taxon>Bacillales</taxon>
        <taxon>Bacillaceae</taxon>
        <taxon>Gracilibacillus</taxon>
    </lineage>
</organism>
<name>W4VQA0_9BACI</name>
<dbReference type="AlphaFoldDB" id="W4VQA0"/>
<proteinExistence type="predicted"/>
<dbReference type="STRING" id="1298598.JCM21714_4231"/>
<evidence type="ECO:0000256" key="1">
    <source>
        <dbReference type="ARBA" id="ARBA00022448"/>
    </source>
</evidence>
<dbReference type="PANTHER" id="PTHR43790">
    <property type="entry name" value="CARBOHYDRATE TRANSPORT ATP-BINDING PROTEIN MG119-RELATED"/>
    <property type="match status" value="1"/>
</dbReference>
<accession>W4VQA0</accession>
<comment type="caution">
    <text evidence="7">The sequence shown here is derived from an EMBL/GenBank/DDBJ whole genome shotgun (WGS) entry which is preliminary data.</text>
</comment>
<keyword evidence="5" id="KW-1278">Translocase</keyword>
<evidence type="ECO:0000256" key="5">
    <source>
        <dbReference type="ARBA" id="ARBA00022967"/>
    </source>
</evidence>
<keyword evidence="2" id="KW-1003">Cell membrane</keyword>
<dbReference type="PANTHER" id="PTHR43790:SF3">
    <property type="entry name" value="D-ALLOSE IMPORT ATP-BINDING PROTEIN ALSA-RELATED"/>
    <property type="match status" value="1"/>
</dbReference>
<evidence type="ECO:0000313" key="7">
    <source>
        <dbReference type="EMBL" id="GAE95028.1"/>
    </source>
</evidence>
<sequence length="91" mass="10094">MAKWLANDTEILILDEPTSGVDIGAKTEIIELIREMADSGKAVLVISSEMTELLAMSDRILIMKDGVVTNSIDRKVIKNEEDVEYAIQNVE</sequence>
<evidence type="ECO:0000256" key="4">
    <source>
        <dbReference type="ARBA" id="ARBA00022840"/>
    </source>
</evidence>
<keyword evidence="6" id="KW-0472">Membrane</keyword>
<dbReference type="Gene3D" id="3.40.50.300">
    <property type="entry name" value="P-loop containing nucleotide triphosphate hydrolases"/>
    <property type="match status" value="1"/>
</dbReference>
<evidence type="ECO:0000256" key="2">
    <source>
        <dbReference type="ARBA" id="ARBA00022475"/>
    </source>
</evidence>
<dbReference type="InterPro" id="IPR027417">
    <property type="entry name" value="P-loop_NTPase"/>
</dbReference>
<evidence type="ECO:0000256" key="6">
    <source>
        <dbReference type="ARBA" id="ARBA00023136"/>
    </source>
</evidence>